<evidence type="ECO:0000259" key="1">
    <source>
        <dbReference type="Pfam" id="PF18480"/>
    </source>
</evidence>
<dbReference type="AlphaFoldDB" id="A0A552DWK7"/>
<sequence length="111" mass="12754">MSERLRFHLDENVDPDVALALRRQGIDVTVTREMGLLGQPDEVQLAFACQQGRVIVTHDTDFLRLASQNAAHWGVAFCKKNTRSLREIIRSLVLIYEVLSPDEMRGWIEYL</sequence>
<dbReference type="InterPro" id="IPR041049">
    <property type="entry name" value="DUF5615"/>
</dbReference>
<dbReference type="EMBL" id="SFBK01000110">
    <property type="protein sequence ID" value="TRU26523.1"/>
    <property type="molecule type" value="Genomic_DNA"/>
</dbReference>
<dbReference type="Pfam" id="PF18480">
    <property type="entry name" value="DUF5615"/>
    <property type="match status" value="1"/>
</dbReference>
<feature type="domain" description="DUF5615" evidence="1">
    <location>
        <begin position="6"/>
        <end position="94"/>
    </location>
</feature>
<reference evidence="2 3" key="1">
    <citation type="submission" date="2019-01" db="EMBL/GenBank/DDBJ databases">
        <title>Coherence of Microcystis species and biogeography revealed through population genomics.</title>
        <authorList>
            <person name="Perez-Carrascal O.M."/>
            <person name="Terrat Y."/>
            <person name="Giani A."/>
            <person name="Fortin N."/>
            <person name="Tromas N."/>
            <person name="Shapiro B.J."/>
        </authorList>
    </citation>
    <scope>NUCLEOTIDE SEQUENCE [LARGE SCALE GENOMIC DNA]</scope>
    <source>
        <strain evidence="2">Ma_QC_B_20070730_S2</strain>
    </source>
</reference>
<accession>A0A552DWK7</accession>
<evidence type="ECO:0000313" key="2">
    <source>
        <dbReference type="EMBL" id="TRU26523.1"/>
    </source>
</evidence>
<evidence type="ECO:0000313" key="3">
    <source>
        <dbReference type="Proteomes" id="UP000320551"/>
    </source>
</evidence>
<gene>
    <name evidence="2" type="ORF">EWV80_08265</name>
</gene>
<comment type="caution">
    <text evidence="2">The sequence shown here is derived from an EMBL/GenBank/DDBJ whole genome shotgun (WGS) entry which is preliminary data.</text>
</comment>
<proteinExistence type="predicted"/>
<protein>
    <recommendedName>
        <fullName evidence="1">DUF5615 domain-containing protein</fullName>
    </recommendedName>
</protein>
<dbReference type="Proteomes" id="UP000320551">
    <property type="component" value="Unassembled WGS sequence"/>
</dbReference>
<name>A0A552DWK7_MICAE</name>
<organism evidence="2 3">
    <name type="scientific">Microcystis aeruginosa Ma_QC_B_20070730_S2</name>
    <dbReference type="NCBI Taxonomy" id="2486256"/>
    <lineage>
        <taxon>Bacteria</taxon>
        <taxon>Bacillati</taxon>
        <taxon>Cyanobacteriota</taxon>
        <taxon>Cyanophyceae</taxon>
        <taxon>Oscillatoriophycideae</taxon>
        <taxon>Chroococcales</taxon>
        <taxon>Microcystaceae</taxon>
        <taxon>Microcystis</taxon>
    </lineage>
</organism>